<dbReference type="KEGG" id="mrub:DEO27_003420"/>
<keyword evidence="2" id="KW-1185">Reference proteome</keyword>
<name>A0A5C1HUB6_9SPHI</name>
<reference evidence="1" key="1">
    <citation type="submission" date="2019-08" db="EMBL/GenBank/DDBJ databases">
        <title>Comparative genome analysis confer to the adaptation heavy metal polluted environment.</title>
        <authorList>
            <person name="Li Y."/>
        </authorList>
    </citation>
    <scope>NUCLEOTIDE SEQUENCE [LARGE SCALE GENOMIC DNA]</scope>
    <source>
        <strain evidence="1">P1</strain>
    </source>
</reference>
<gene>
    <name evidence="1" type="ORF">DEO27_003420</name>
</gene>
<dbReference type="Proteomes" id="UP000251402">
    <property type="component" value="Chromosome"/>
</dbReference>
<protein>
    <submittedName>
        <fullName evidence="1">Uncharacterized protein</fullName>
    </submittedName>
</protein>
<dbReference type="AlphaFoldDB" id="A0A5C1HUB6"/>
<dbReference type="RefSeq" id="WP_112569745.1">
    <property type="nucleotide sequence ID" value="NZ_CP043450.1"/>
</dbReference>
<evidence type="ECO:0000313" key="1">
    <source>
        <dbReference type="EMBL" id="QEM09103.1"/>
    </source>
</evidence>
<accession>A0A5C1HUB6</accession>
<organism evidence="1 2">
    <name type="scientific">Mucilaginibacter rubeus</name>
    <dbReference type="NCBI Taxonomy" id="2027860"/>
    <lineage>
        <taxon>Bacteria</taxon>
        <taxon>Pseudomonadati</taxon>
        <taxon>Bacteroidota</taxon>
        <taxon>Sphingobacteriia</taxon>
        <taxon>Sphingobacteriales</taxon>
        <taxon>Sphingobacteriaceae</taxon>
        <taxon>Mucilaginibacter</taxon>
    </lineage>
</organism>
<evidence type="ECO:0000313" key="2">
    <source>
        <dbReference type="Proteomes" id="UP000251402"/>
    </source>
</evidence>
<dbReference type="OrthoDB" id="1069168at2"/>
<proteinExistence type="predicted"/>
<dbReference type="EMBL" id="CP043450">
    <property type="protein sequence ID" value="QEM09103.1"/>
    <property type="molecule type" value="Genomic_DNA"/>
</dbReference>
<sequence length="93" mass="10623">MYAVGIDEQFAVVDFNSKQVALNIELSFPYHEARVVSTSIVLACELEVLIIDIHNYHVIDWRSLPDIYYSMDLEGDKVNITFMDGNVVSIQIK</sequence>